<dbReference type="EMBL" id="KC662249">
    <property type="protein sequence ID" value="AGM15644.1"/>
    <property type="molecule type" value="Genomic_DNA"/>
</dbReference>
<evidence type="ECO:0000313" key="1">
    <source>
        <dbReference type="EMBL" id="AGM15644.1"/>
    </source>
</evidence>
<evidence type="ECO:0000313" key="2">
    <source>
        <dbReference type="Proteomes" id="UP000204225"/>
    </source>
</evidence>
<protein>
    <submittedName>
        <fullName evidence="1">Uncharacterized protein</fullName>
    </submittedName>
</protein>
<sequence>MTNNRLTMAKNITSLHQKKLFNFSCSACKFNCGKAGDYNRHLLTAKHKGLCTTNGITSITPNTSIDTDAESFDCLCGKKYKHKSSLSKHKKTCVIIENEVNKNEVNKNEEKTLAIGSINEETIMKLIQENKDIKQMLYAQNETTNKLIDIIPKVINNTTTNNNTINNNQKFNINIFLNEKCKDAIDIKDFISQIQLTLENLDFSKKEGLEAGLTNVFIENMKKLSLYERPIHCTDTKRDTLYIKADDKWAKDTDKSKIKDALKNIKQEPF</sequence>
<dbReference type="Proteomes" id="UP000204225">
    <property type="component" value="Segment"/>
</dbReference>
<keyword evidence="2" id="KW-1185">Reference proteome</keyword>
<name>A0AC59EXX4_9VIRU</name>
<reference evidence="1 2" key="1">
    <citation type="journal article" date="2013" name="Proc. Natl. Acad. Sci. U.S.A.">
        <title>Genome of Phaeocystis globosa virus PgV-16T highlights the common ancestry of the largest known DNA viruses infecting eukaryotes.</title>
        <authorList>
            <person name="Santini S."/>
            <person name="Jeudy S."/>
            <person name="Bartoli J."/>
            <person name="Poirot O."/>
            <person name="Lescot M."/>
            <person name="Abergel C."/>
            <person name="Barbe V."/>
            <person name="Wommack K.E."/>
            <person name="Noordeloos A.A."/>
            <person name="Brussaard C.P."/>
            <person name="Claverie J.M."/>
        </authorList>
    </citation>
    <scope>NUCLEOTIDE SEQUENCE [LARGE SCALE GENOMIC DNA]</scope>
    <source>
        <strain evidence="1 2">16T</strain>
    </source>
</reference>
<organism evidence="1 2">
    <name type="scientific">Phaeocystis globosa virus PgV-16T</name>
    <dbReference type="NCBI Taxonomy" id="3071227"/>
    <lineage>
        <taxon>Viruses</taxon>
        <taxon>Varidnaviria</taxon>
        <taxon>Bamfordvirae</taxon>
        <taxon>Nucleocytoviricota</taxon>
        <taxon>Megaviricetes</taxon>
        <taxon>Imitervirales</taxon>
        <taxon>Mesomimiviridae</taxon>
        <taxon>Tethysvirus</taxon>
        <taxon>Tethysvirus hollandense</taxon>
    </lineage>
</organism>
<accession>A0AC59EXX4</accession>
<proteinExistence type="predicted"/>
<gene>
    <name evidence="1" type="ORF">PGCG_00333</name>
</gene>